<name>A0A919PUE3_9ACTN</name>
<evidence type="ECO:0000313" key="2">
    <source>
        <dbReference type="Proteomes" id="UP000660611"/>
    </source>
</evidence>
<dbReference type="RefSeq" id="WP_239136577.1">
    <property type="nucleotide sequence ID" value="NZ_BAAAVW010000027.1"/>
</dbReference>
<comment type="caution">
    <text evidence="1">The sequence shown here is derived from an EMBL/GenBank/DDBJ whole genome shotgun (WGS) entry which is preliminary data.</text>
</comment>
<reference evidence="1" key="1">
    <citation type="submission" date="2021-01" db="EMBL/GenBank/DDBJ databases">
        <title>Whole genome shotgun sequence of Dactylosporangium siamense NBRC 106093.</title>
        <authorList>
            <person name="Komaki H."/>
            <person name="Tamura T."/>
        </authorList>
    </citation>
    <scope>NUCLEOTIDE SEQUENCE</scope>
    <source>
        <strain evidence="1">NBRC 106093</strain>
    </source>
</reference>
<dbReference type="EMBL" id="BONQ01000129">
    <property type="protein sequence ID" value="GIG50384.1"/>
    <property type="molecule type" value="Genomic_DNA"/>
</dbReference>
<evidence type="ECO:0000313" key="1">
    <source>
        <dbReference type="EMBL" id="GIG50384.1"/>
    </source>
</evidence>
<evidence type="ECO:0008006" key="3">
    <source>
        <dbReference type="Google" id="ProtNLM"/>
    </source>
</evidence>
<organism evidence="1 2">
    <name type="scientific">Dactylosporangium siamense</name>
    <dbReference type="NCBI Taxonomy" id="685454"/>
    <lineage>
        <taxon>Bacteria</taxon>
        <taxon>Bacillati</taxon>
        <taxon>Actinomycetota</taxon>
        <taxon>Actinomycetes</taxon>
        <taxon>Micromonosporales</taxon>
        <taxon>Micromonosporaceae</taxon>
        <taxon>Dactylosporangium</taxon>
    </lineage>
</organism>
<accession>A0A919PUE3</accession>
<proteinExistence type="predicted"/>
<dbReference type="Proteomes" id="UP000660611">
    <property type="component" value="Unassembled WGS sequence"/>
</dbReference>
<sequence>MKIAIGVAVALVLSCCGFALYRRIVPTHHASGEKGCVATVPNADELASSRCTVEHQAEIVDFFYPEGAEAGCHRSAEEFLGGPLADARIELRLLNYVRKDFTSMACALIVVSDSDGTDAPHTGSLQGTMSGDRPMAITCGRYADGVLKYLTCAEPHSAEYVGSTVDGGDHDTSCQRAAATYLGLSAEEFATREELRSHWLTTPRDGERTGCVVAAASGKDVLTGSVKGLRTGPLPG</sequence>
<keyword evidence="2" id="KW-1185">Reference proteome</keyword>
<gene>
    <name evidence="1" type="ORF">Dsi01nite_084250</name>
</gene>
<dbReference type="PROSITE" id="PS51257">
    <property type="entry name" value="PROKAR_LIPOPROTEIN"/>
    <property type="match status" value="1"/>
</dbReference>
<dbReference type="AlphaFoldDB" id="A0A919PUE3"/>
<protein>
    <recommendedName>
        <fullName evidence="3">Septum formation-related domain-containing protein</fullName>
    </recommendedName>
</protein>